<name>A0A383CXI9_9ZZZZ</name>
<protein>
    <submittedName>
        <fullName evidence="2">Uncharacterized protein</fullName>
    </submittedName>
</protein>
<reference evidence="2" key="1">
    <citation type="submission" date="2018-05" db="EMBL/GenBank/DDBJ databases">
        <authorList>
            <person name="Lanie J.A."/>
            <person name="Ng W.-L."/>
            <person name="Kazmierczak K.M."/>
            <person name="Andrzejewski T.M."/>
            <person name="Davidsen T.M."/>
            <person name="Wayne K.J."/>
            <person name="Tettelin H."/>
            <person name="Glass J.I."/>
            <person name="Rusch D."/>
            <person name="Podicherti R."/>
            <person name="Tsui H.-C.T."/>
            <person name="Winkler M.E."/>
        </authorList>
    </citation>
    <scope>NUCLEOTIDE SEQUENCE</scope>
</reference>
<proteinExistence type="predicted"/>
<evidence type="ECO:0000256" key="1">
    <source>
        <dbReference type="SAM" id="Phobius"/>
    </source>
</evidence>
<keyword evidence="1" id="KW-0472">Membrane</keyword>
<accession>A0A383CXI9</accession>
<feature type="transmembrane region" description="Helical" evidence="1">
    <location>
        <begin position="7"/>
        <end position="26"/>
    </location>
</feature>
<keyword evidence="1" id="KW-0812">Transmembrane</keyword>
<organism evidence="2">
    <name type="scientific">marine metagenome</name>
    <dbReference type="NCBI Taxonomy" id="408172"/>
    <lineage>
        <taxon>unclassified sequences</taxon>
        <taxon>metagenomes</taxon>
        <taxon>ecological metagenomes</taxon>
    </lineage>
</organism>
<keyword evidence="1" id="KW-1133">Transmembrane helix</keyword>
<evidence type="ECO:0000313" key="2">
    <source>
        <dbReference type="EMBL" id="SVE37056.1"/>
    </source>
</evidence>
<sequence>MKSLHKLSISTIFIYTFGFATTLHVATTGSDDTG</sequence>
<gene>
    <name evidence="2" type="ORF">METZ01_LOCUS489910</name>
</gene>
<dbReference type="AlphaFoldDB" id="A0A383CXI9"/>
<dbReference type="EMBL" id="UINC01212638">
    <property type="protein sequence ID" value="SVE37056.1"/>
    <property type="molecule type" value="Genomic_DNA"/>
</dbReference>
<feature type="non-terminal residue" evidence="2">
    <location>
        <position position="34"/>
    </location>
</feature>